<dbReference type="EMBL" id="DS499596">
    <property type="protein sequence ID" value="EDP52494.1"/>
    <property type="molecule type" value="Genomic_DNA"/>
</dbReference>
<dbReference type="OrthoDB" id="65569at2759"/>
<dbReference type="FunFam" id="1.20.1250.20:FF:000134">
    <property type="entry name" value="MFS sugar transporter protein"/>
    <property type="match status" value="1"/>
</dbReference>
<dbReference type="InterPro" id="IPR036259">
    <property type="entry name" value="MFS_trans_sf"/>
</dbReference>
<sequence>MRNQIGVTATHESELEAKKDEAHIEEVVLANLTEEDVFRISREALDLRSWTGFRLFLIIFVQGCNQAGYGIDWAVISGINALPAWHTYFGFGTSGGTYGLLNALMSIGIVCGAPFLSLADIIGRRGINFLGNFIVIVGAVLQGCAVNLSMFMAARFLLGFGSALLSSSQYVGEVAPTHLRGLIVGIFGACFQIGSLGMNGAMIGLTKIEGNWSWRLPLLLEAVFPAIVCATIYLLTPESPRYYIMRGRRDAAKQMVARYHTTSGDINEPIVEIVVSQIEASLEHDRTGFNQFWDYRVFFTKMARFRLLVLFLYSIFQQWNGGGIITYYMVPALETVGIKGSRQQLGIQLGTTAVYFVFTGVGALIIDKFRRRTLIFTGLATMILFQFAATITSWQFDVTGNTAAAALTILWIYLYQTFSAMLIATMHNLYPVEVLSLPLRAKGMGLYGLIQGGAGAVQTYGISVGIQKLGYKIWVVYVVYNCIQLVLSYFVFPETSGLSLEEIDAVFETPGVAPVKMSLDIQKAKKERAAATRDEEQTSSMTAATPTYIQDSFASADIFQNRPYKGKSATAVDYAKYSPEV</sequence>
<dbReference type="Proteomes" id="UP000001699">
    <property type="component" value="Unassembled WGS sequence"/>
</dbReference>
<evidence type="ECO:0000313" key="10">
    <source>
        <dbReference type="Proteomes" id="UP000001699"/>
    </source>
</evidence>
<keyword evidence="9" id="KW-0762">Sugar transport</keyword>
<dbReference type="GO" id="GO:0005351">
    <property type="term" value="F:carbohydrate:proton symporter activity"/>
    <property type="evidence" value="ECO:0007669"/>
    <property type="project" value="TreeGrafter"/>
</dbReference>
<keyword evidence="10" id="KW-1185">Reference proteome</keyword>
<comment type="subcellular location">
    <subcellularLocation>
        <location evidence="1">Membrane</location>
        <topology evidence="1">Multi-pass membrane protein</topology>
    </subcellularLocation>
</comment>
<evidence type="ECO:0000256" key="4">
    <source>
        <dbReference type="ARBA" id="ARBA00022692"/>
    </source>
</evidence>
<dbReference type="HOGENOM" id="CLU_001265_30_13_1"/>
<feature type="transmembrane region" description="Helical" evidence="7">
    <location>
        <begin position="55"/>
        <end position="76"/>
    </location>
</feature>
<evidence type="ECO:0000256" key="3">
    <source>
        <dbReference type="ARBA" id="ARBA00022448"/>
    </source>
</evidence>
<dbReference type="PhylomeDB" id="B0XWW0"/>
<organism evidence="9 10">
    <name type="scientific">Aspergillus fumigatus (strain CBS 144.89 / FGSC A1163 / CEA10)</name>
    <name type="common">Neosartorya fumigata</name>
    <dbReference type="NCBI Taxonomy" id="451804"/>
    <lineage>
        <taxon>Eukaryota</taxon>
        <taxon>Fungi</taxon>
        <taxon>Dikarya</taxon>
        <taxon>Ascomycota</taxon>
        <taxon>Pezizomycotina</taxon>
        <taxon>Eurotiomycetes</taxon>
        <taxon>Eurotiomycetidae</taxon>
        <taxon>Eurotiales</taxon>
        <taxon>Aspergillaceae</taxon>
        <taxon>Aspergillus</taxon>
        <taxon>Aspergillus subgen. Fumigati</taxon>
    </lineage>
</organism>
<accession>B0XWW0</accession>
<evidence type="ECO:0000313" key="9">
    <source>
        <dbReference type="EMBL" id="EDP52494.1"/>
    </source>
</evidence>
<feature type="transmembrane region" description="Helical" evidence="7">
    <location>
        <begin position="402"/>
        <end position="424"/>
    </location>
</feature>
<proteinExistence type="inferred from homology"/>
<dbReference type="PROSITE" id="PS50850">
    <property type="entry name" value="MFS"/>
    <property type="match status" value="1"/>
</dbReference>
<evidence type="ECO:0000256" key="6">
    <source>
        <dbReference type="ARBA" id="ARBA00023136"/>
    </source>
</evidence>
<feature type="transmembrane region" description="Helical" evidence="7">
    <location>
        <begin position="179"/>
        <end position="198"/>
    </location>
</feature>
<keyword evidence="5 7" id="KW-1133">Transmembrane helix</keyword>
<keyword evidence="6 7" id="KW-0472">Membrane</keyword>
<dbReference type="VEuPathDB" id="FungiDB:AFUB_036600"/>
<reference evidence="9 10" key="1">
    <citation type="journal article" date="2008" name="PLoS Genet.">
        <title>Genomic islands in the pathogenic filamentous fungus Aspergillus fumigatus.</title>
        <authorList>
            <person name="Fedorova N.D."/>
            <person name="Khaldi N."/>
            <person name="Joardar V.S."/>
            <person name="Maiti R."/>
            <person name="Amedeo P."/>
            <person name="Anderson M.J."/>
            <person name="Crabtree J."/>
            <person name="Silva J.C."/>
            <person name="Badger J.H."/>
            <person name="Albarraq A."/>
            <person name="Angiuoli S."/>
            <person name="Bussey H."/>
            <person name="Bowyer P."/>
            <person name="Cotty P.J."/>
            <person name="Dyer P.S."/>
            <person name="Egan A."/>
            <person name="Galens K."/>
            <person name="Fraser-Liggett C.M."/>
            <person name="Haas B.J."/>
            <person name="Inman J.M."/>
            <person name="Kent R."/>
            <person name="Lemieux S."/>
            <person name="Malavazi I."/>
            <person name="Orvis J."/>
            <person name="Roemer T."/>
            <person name="Ronning C.M."/>
            <person name="Sundaram J.P."/>
            <person name="Sutton G."/>
            <person name="Turner G."/>
            <person name="Venter J.C."/>
            <person name="White O.R."/>
            <person name="Whitty B.R."/>
            <person name="Youngman P."/>
            <person name="Wolfe K.H."/>
            <person name="Goldman G.H."/>
            <person name="Wortman J.R."/>
            <person name="Jiang B."/>
            <person name="Denning D.W."/>
            <person name="Nierman W.C."/>
        </authorList>
    </citation>
    <scope>NUCLEOTIDE SEQUENCE [LARGE SCALE GENOMIC DNA]</scope>
    <source>
        <strain evidence="10">CBS 144.89 / FGSC A1163 / CEA10</strain>
    </source>
</reference>
<feature type="transmembrane region" description="Helical" evidence="7">
    <location>
        <begin position="218"/>
        <end position="236"/>
    </location>
</feature>
<feature type="transmembrane region" description="Helical" evidence="7">
    <location>
        <begin position="129"/>
        <end position="148"/>
    </location>
</feature>
<evidence type="ECO:0000256" key="1">
    <source>
        <dbReference type="ARBA" id="ARBA00004141"/>
    </source>
</evidence>
<feature type="transmembrane region" description="Helical" evidence="7">
    <location>
        <begin position="96"/>
        <end position="117"/>
    </location>
</feature>
<dbReference type="InterPro" id="IPR020846">
    <property type="entry name" value="MFS_dom"/>
</dbReference>
<keyword evidence="3" id="KW-0813">Transport</keyword>
<feature type="transmembrane region" description="Helical" evidence="7">
    <location>
        <begin position="345"/>
        <end position="366"/>
    </location>
</feature>
<comment type="similarity">
    <text evidence="2">Belongs to the major facilitator superfamily. Sugar transporter (TC 2.A.1.1) family.</text>
</comment>
<evidence type="ECO:0000256" key="2">
    <source>
        <dbReference type="ARBA" id="ARBA00010992"/>
    </source>
</evidence>
<keyword evidence="4 7" id="KW-0812">Transmembrane</keyword>
<evidence type="ECO:0000259" key="8">
    <source>
        <dbReference type="PROSITE" id="PS50850"/>
    </source>
</evidence>
<feature type="transmembrane region" description="Helical" evidence="7">
    <location>
        <begin position="373"/>
        <end position="396"/>
    </location>
</feature>
<protein>
    <submittedName>
        <fullName evidence="9">MFS sugar transporter protein, putative</fullName>
    </submittedName>
</protein>
<feature type="transmembrane region" description="Helical" evidence="7">
    <location>
        <begin position="307"/>
        <end position="330"/>
    </location>
</feature>
<dbReference type="InterPro" id="IPR005828">
    <property type="entry name" value="MFS_sugar_transport-like"/>
</dbReference>
<feature type="transmembrane region" description="Helical" evidence="7">
    <location>
        <begin position="473"/>
        <end position="492"/>
    </location>
</feature>
<dbReference type="PANTHER" id="PTHR48022:SF79">
    <property type="entry name" value="LACTOSE PERMEASE, PUTATIVE (AFU_ORTHOLOGUE AFUA_6G01860)-RELATED"/>
    <property type="match status" value="1"/>
</dbReference>
<evidence type="ECO:0000256" key="7">
    <source>
        <dbReference type="SAM" id="Phobius"/>
    </source>
</evidence>
<feature type="transmembrane region" description="Helical" evidence="7">
    <location>
        <begin position="154"/>
        <end position="172"/>
    </location>
</feature>
<dbReference type="AlphaFoldDB" id="B0XWW0"/>
<name>B0XWW0_ASPFC</name>
<dbReference type="InterPro" id="IPR050360">
    <property type="entry name" value="MFS_Sugar_Transporters"/>
</dbReference>
<dbReference type="SUPFAM" id="SSF103473">
    <property type="entry name" value="MFS general substrate transporter"/>
    <property type="match status" value="1"/>
</dbReference>
<dbReference type="PANTHER" id="PTHR48022">
    <property type="entry name" value="PLASTIDIC GLUCOSE TRANSPORTER 4"/>
    <property type="match status" value="1"/>
</dbReference>
<dbReference type="Gene3D" id="1.20.1250.20">
    <property type="entry name" value="MFS general substrate transporter like domains"/>
    <property type="match status" value="1"/>
</dbReference>
<evidence type="ECO:0000256" key="5">
    <source>
        <dbReference type="ARBA" id="ARBA00022989"/>
    </source>
</evidence>
<dbReference type="GO" id="GO:0016020">
    <property type="term" value="C:membrane"/>
    <property type="evidence" value="ECO:0007669"/>
    <property type="project" value="UniProtKB-SubCell"/>
</dbReference>
<dbReference type="Pfam" id="PF00083">
    <property type="entry name" value="Sugar_tr"/>
    <property type="match status" value="1"/>
</dbReference>
<gene>
    <name evidence="9" type="ORF">AFUB_036600</name>
</gene>
<feature type="domain" description="Major facilitator superfamily (MFS) profile" evidence="8">
    <location>
        <begin position="58"/>
        <end position="496"/>
    </location>
</feature>